<dbReference type="Proteomes" id="UP001143910">
    <property type="component" value="Unassembled WGS sequence"/>
</dbReference>
<proteinExistence type="predicted"/>
<organism evidence="1 2">
    <name type="scientific">Zarea fungicola</name>
    <dbReference type="NCBI Taxonomy" id="93591"/>
    <lineage>
        <taxon>Eukaryota</taxon>
        <taxon>Fungi</taxon>
        <taxon>Dikarya</taxon>
        <taxon>Ascomycota</taxon>
        <taxon>Pezizomycotina</taxon>
        <taxon>Sordariomycetes</taxon>
        <taxon>Hypocreomycetidae</taxon>
        <taxon>Hypocreales</taxon>
        <taxon>Cordycipitaceae</taxon>
        <taxon>Zarea</taxon>
    </lineage>
</organism>
<evidence type="ECO:0000313" key="1">
    <source>
        <dbReference type="EMBL" id="KAJ2982113.1"/>
    </source>
</evidence>
<evidence type="ECO:0000313" key="2">
    <source>
        <dbReference type="Proteomes" id="UP001143910"/>
    </source>
</evidence>
<reference evidence="1" key="1">
    <citation type="submission" date="2022-08" db="EMBL/GenBank/DDBJ databases">
        <title>Genome Sequence of Lecanicillium fungicola.</title>
        <authorList>
            <person name="Buettner E."/>
        </authorList>
    </citation>
    <scope>NUCLEOTIDE SEQUENCE</scope>
    <source>
        <strain evidence="1">Babe33</strain>
    </source>
</reference>
<name>A0ACC1NUV9_9HYPO</name>
<gene>
    <name evidence="1" type="ORF">NQ176_g1605</name>
</gene>
<protein>
    <submittedName>
        <fullName evidence="1">Uncharacterized protein</fullName>
    </submittedName>
</protein>
<comment type="caution">
    <text evidence="1">The sequence shown here is derived from an EMBL/GenBank/DDBJ whole genome shotgun (WGS) entry which is preliminary data.</text>
</comment>
<sequence length="82" mass="9424">MHSPSPSAQCPAPFETKDLLQLEEQRQEMYGQSERPIFDNLVRPAEAEEPRESRLPYAVFFGIILVGAFIIYYKYIGSYGVH</sequence>
<keyword evidence="2" id="KW-1185">Reference proteome</keyword>
<dbReference type="EMBL" id="JANJQO010000093">
    <property type="protein sequence ID" value="KAJ2982113.1"/>
    <property type="molecule type" value="Genomic_DNA"/>
</dbReference>
<accession>A0ACC1NUV9</accession>